<dbReference type="InterPro" id="IPR051257">
    <property type="entry name" value="Diverse_CBS-Domain"/>
</dbReference>
<evidence type="ECO:0000259" key="3">
    <source>
        <dbReference type="PROSITE" id="PS51371"/>
    </source>
</evidence>
<dbReference type="Proteomes" id="UP000600449">
    <property type="component" value="Unassembled WGS sequence"/>
</dbReference>
<dbReference type="AlphaFoldDB" id="A0A917QK26"/>
<dbReference type="RefSeq" id="WP_188915665.1">
    <property type="nucleotide sequence ID" value="NZ_BMMF01000019.1"/>
</dbReference>
<dbReference type="SUPFAM" id="SSF54631">
    <property type="entry name" value="CBS-domain pair"/>
    <property type="match status" value="1"/>
</dbReference>
<organism evidence="4 5">
    <name type="scientific">Salinarimonas ramus</name>
    <dbReference type="NCBI Taxonomy" id="690164"/>
    <lineage>
        <taxon>Bacteria</taxon>
        <taxon>Pseudomonadati</taxon>
        <taxon>Pseudomonadota</taxon>
        <taxon>Alphaproteobacteria</taxon>
        <taxon>Hyphomicrobiales</taxon>
        <taxon>Salinarimonadaceae</taxon>
        <taxon>Salinarimonas</taxon>
    </lineage>
</organism>
<sequence length="142" mass="15152">MTVRQVLAEKGGEVVTLSPTSSLAEAAHMLAQRRIGAVVVSADGGRVDGILSERDIVRAIARDGASALDAPVEAWMTREVVTCAREVAIDDLMQTMTQGKFRHVPVVEDGRLVGIVSIGDVVKRRVAAIEAEAQMLKEYIAG</sequence>
<dbReference type="PROSITE" id="PS51371">
    <property type="entry name" value="CBS"/>
    <property type="match status" value="2"/>
</dbReference>
<protein>
    <submittedName>
        <fullName evidence="4">Inosine-5-monophosphate dehydrogenase</fullName>
    </submittedName>
</protein>
<dbReference type="EMBL" id="BMMF01000019">
    <property type="protein sequence ID" value="GGK54287.1"/>
    <property type="molecule type" value="Genomic_DNA"/>
</dbReference>
<dbReference type="Gene3D" id="3.10.580.10">
    <property type="entry name" value="CBS-domain"/>
    <property type="match status" value="1"/>
</dbReference>
<evidence type="ECO:0000313" key="5">
    <source>
        <dbReference type="Proteomes" id="UP000600449"/>
    </source>
</evidence>
<evidence type="ECO:0000313" key="4">
    <source>
        <dbReference type="EMBL" id="GGK54287.1"/>
    </source>
</evidence>
<gene>
    <name evidence="4" type="ORF">GCM10011322_46360</name>
</gene>
<comment type="caution">
    <text evidence="4">The sequence shown here is derived from an EMBL/GenBank/DDBJ whole genome shotgun (WGS) entry which is preliminary data.</text>
</comment>
<feature type="domain" description="CBS" evidence="3">
    <location>
        <begin position="76"/>
        <end position="132"/>
    </location>
</feature>
<dbReference type="PANTHER" id="PTHR43080:SF2">
    <property type="entry name" value="CBS DOMAIN-CONTAINING PROTEIN"/>
    <property type="match status" value="1"/>
</dbReference>
<dbReference type="CDD" id="cd04623">
    <property type="entry name" value="CBS_pair_bac_euk"/>
    <property type="match status" value="1"/>
</dbReference>
<dbReference type="InterPro" id="IPR000644">
    <property type="entry name" value="CBS_dom"/>
</dbReference>
<keyword evidence="1 2" id="KW-0129">CBS domain</keyword>
<dbReference type="Pfam" id="PF00571">
    <property type="entry name" value="CBS"/>
    <property type="match status" value="2"/>
</dbReference>
<accession>A0A917QK26</accession>
<proteinExistence type="predicted"/>
<evidence type="ECO:0000256" key="1">
    <source>
        <dbReference type="ARBA" id="ARBA00023122"/>
    </source>
</evidence>
<reference evidence="4 5" key="1">
    <citation type="journal article" date="2014" name="Int. J. Syst. Evol. Microbiol.">
        <title>Complete genome sequence of Corynebacterium casei LMG S-19264T (=DSM 44701T), isolated from a smear-ripened cheese.</title>
        <authorList>
            <consortium name="US DOE Joint Genome Institute (JGI-PGF)"/>
            <person name="Walter F."/>
            <person name="Albersmeier A."/>
            <person name="Kalinowski J."/>
            <person name="Ruckert C."/>
        </authorList>
    </citation>
    <scope>NUCLEOTIDE SEQUENCE [LARGE SCALE GENOMIC DNA]</scope>
    <source>
        <strain evidence="4 5">CGMCC 1.9161</strain>
    </source>
</reference>
<dbReference type="InterPro" id="IPR046342">
    <property type="entry name" value="CBS_dom_sf"/>
</dbReference>
<dbReference type="SMART" id="SM00116">
    <property type="entry name" value="CBS"/>
    <property type="match status" value="2"/>
</dbReference>
<keyword evidence="5" id="KW-1185">Reference proteome</keyword>
<name>A0A917QK26_9HYPH</name>
<evidence type="ECO:0000256" key="2">
    <source>
        <dbReference type="PROSITE-ProRule" id="PRU00703"/>
    </source>
</evidence>
<dbReference type="PANTHER" id="PTHR43080">
    <property type="entry name" value="CBS DOMAIN-CONTAINING PROTEIN CBSX3, MITOCHONDRIAL"/>
    <property type="match status" value="1"/>
</dbReference>
<feature type="domain" description="CBS" evidence="3">
    <location>
        <begin position="8"/>
        <end position="66"/>
    </location>
</feature>
<dbReference type="InterPro" id="IPR044725">
    <property type="entry name" value="CBSX3_CBS_dom"/>
</dbReference>